<dbReference type="InterPro" id="IPR036852">
    <property type="entry name" value="Peptidase_S8/S53_dom_sf"/>
</dbReference>
<dbReference type="InterPro" id="IPR015500">
    <property type="entry name" value="Peptidase_S8_subtilisin-rel"/>
</dbReference>
<protein>
    <submittedName>
        <fullName evidence="9">S8 family serine peptidase</fullName>
    </submittedName>
</protein>
<dbReference type="Proteomes" id="UP001165986">
    <property type="component" value="Unassembled WGS sequence"/>
</dbReference>
<feature type="active site" description="Charge relay system" evidence="5 6">
    <location>
        <position position="142"/>
    </location>
</feature>
<evidence type="ECO:0000256" key="1">
    <source>
        <dbReference type="ARBA" id="ARBA00011073"/>
    </source>
</evidence>
<evidence type="ECO:0000259" key="8">
    <source>
        <dbReference type="Pfam" id="PF00082"/>
    </source>
</evidence>
<keyword evidence="2 6" id="KW-0645">Protease</keyword>
<dbReference type="PROSITE" id="PS00137">
    <property type="entry name" value="SUBTILASE_HIS"/>
    <property type="match status" value="1"/>
</dbReference>
<dbReference type="PANTHER" id="PTHR43399:SF4">
    <property type="entry name" value="CELL WALL-ASSOCIATED PROTEASE"/>
    <property type="match status" value="1"/>
</dbReference>
<evidence type="ECO:0000256" key="3">
    <source>
        <dbReference type="ARBA" id="ARBA00022801"/>
    </source>
</evidence>
<keyword evidence="4 6" id="KW-0720">Serine protease</keyword>
<evidence type="ECO:0000256" key="4">
    <source>
        <dbReference type="ARBA" id="ARBA00022825"/>
    </source>
</evidence>
<dbReference type="InterPro" id="IPR034204">
    <property type="entry name" value="PfSUB1-like_cat_dom"/>
</dbReference>
<dbReference type="InterPro" id="IPR051048">
    <property type="entry name" value="Peptidase_S8/S53_subtilisin"/>
</dbReference>
<evidence type="ECO:0000313" key="9">
    <source>
        <dbReference type="EMBL" id="MBD6614494.1"/>
    </source>
</evidence>
<feature type="active site" description="Charge relay system" evidence="5 6">
    <location>
        <position position="355"/>
    </location>
</feature>
<dbReference type="Pfam" id="PF00082">
    <property type="entry name" value="Peptidase_S8"/>
    <property type="match status" value="1"/>
</dbReference>
<dbReference type="PANTHER" id="PTHR43399">
    <property type="entry name" value="SUBTILISIN-RELATED"/>
    <property type="match status" value="1"/>
</dbReference>
<dbReference type="RefSeq" id="WP_191755746.1">
    <property type="nucleotide sequence ID" value="NZ_VJXY01000001.1"/>
</dbReference>
<reference evidence="9" key="1">
    <citation type="submission" date="2019-07" db="EMBL/GenBank/DDBJ databases">
        <title>Toxilogical consequences of a new and cryptic species of cyanobacteria (Komarekiella delphini-convector) recovered from the epidermis of a bottlenose dolphin and 1500 ft. in the air.</title>
        <authorList>
            <person name="Brown A.O."/>
            <person name="Dvorak P."/>
            <person name="Villanueva C.D."/>
            <person name="Foss A.J."/>
            <person name="Garvey A.D."/>
            <person name="Gibson Q.A."/>
            <person name="Johansen J.R."/>
            <person name="Casamatta D.A."/>
        </authorList>
    </citation>
    <scope>NUCLEOTIDE SEQUENCE</scope>
    <source>
        <strain evidence="9">SJRDD-AB1</strain>
    </source>
</reference>
<evidence type="ECO:0000313" key="10">
    <source>
        <dbReference type="Proteomes" id="UP001165986"/>
    </source>
</evidence>
<dbReference type="InterPro" id="IPR000209">
    <property type="entry name" value="Peptidase_S8/S53_dom"/>
</dbReference>
<dbReference type="GO" id="GO:0006508">
    <property type="term" value="P:proteolysis"/>
    <property type="evidence" value="ECO:0007669"/>
    <property type="project" value="UniProtKB-KW"/>
</dbReference>
<feature type="active site" description="Charge relay system" evidence="5 6">
    <location>
        <position position="197"/>
    </location>
</feature>
<dbReference type="PROSITE" id="PS51892">
    <property type="entry name" value="SUBTILASE"/>
    <property type="match status" value="1"/>
</dbReference>
<dbReference type="AlphaFoldDB" id="A0AA40SSL0"/>
<accession>A0AA40SSL0</accession>
<sequence>MPIDDISKNLLSNQGLNFTPISSVDSFNSKEDYGFSLSGRSSFNSAISNLEVDDTNVELLNSSGSENVTDITTTAFSTRNYNSTYGYGLINGAAAVAQAAGKNTFADVPDLGGNNWGADLVKAPEVWAQGYTGQGVVVAVVDTGVDYNHEDLKNNIWTNTKEIAGNSIDDDGNGYIDDVYGWNFANNNNNIQDNNGHGTHISGTIAGENNNYGVTGIAYDAKIMPVKVLNESGSGSSTSVANGIYYAVDNGADVINLSLGSNSSNRTLKSAIEYASSKGVIVVMAAGNDGEALPDYPARYANKSGIAVGAVDRNNKIADFSNRSGSNEITYVTAPGVGIYSSVPGNQYGRYSGTSMATPHVAGVVALMLSANPNLTDAQVRQIVTETAGNSTQASTPSFNSFNVNSLVSQTITQTENYLTPASTPSFNSFNVNSLVSQTITQTENYLIPANNFNTIYQLENNDMSVNPESWLQLQYSDRILSNNTNIPGDNSDNNNGNNPDFGNLLQIIQRRIEAYRKLLGMS</sequence>
<dbReference type="PROSITE" id="PS00136">
    <property type="entry name" value="SUBTILASE_ASP"/>
    <property type="match status" value="1"/>
</dbReference>
<dbReference type="PRINTS" id="PR00723">
    <property type="entry name" value="SUBTILISIN"/>
</dbReference>
<name>A0AA40SSL0_9NOST</name>
<comment type="caution">
    <text evidence="9">The sequence shown here is derived from an EMBL/GenBank/DDBJ whole genome shotgun (WGS) entry which is preliminary data.</text>
</comment>
<dbReference type="Gene3D" id="3.40.50.200">
    <property type="entry name" value="Peptidase S8/S53 domain"/>
    <property type="match status" value="1"/>
</dbReference>
<keyword evidence="10" id="KW-1185">Reference proteome</keyword>
<feature type="domain" description="Peptidase S8/S53" evidence="8">
    <location>
        <begin position="133"/>
        <end position="391"/>
    </location>
</feature>
<dbReference type="EMBL" id="VJXY01000001">
    <property type="protein sequence ID" value="MBD6614494.1"/>
    <property type="molecule type" value="Genomic_DNA"/>
</dbReference>
<dbReference type="InterPro" id="IPR023827">
    <property type="entry name" value="Peptidase_S8_Asp-AS"/>
</dbReference>
<evidence type="ECO:0000256" key="5">
    <source>
        <dbReference type="PIRSR" id="PIRSR615500-1"/>
    </source>
</evidence>
<evidence type="ECO:0000256" key="6">
    <source>
        <dbReference type="PROSITE-ProRule" id="PRU01240"/>
    </source>
</evidence>
<comment type="similarity">
    <text evidence="1 6 7">Belongs to the peptidase S8 family.</text>
</comment>
<gene>
    <name evidence="9" type="ORF">FNW02_01050</name>
</gene>
<proteinExistence type="inferred from homology"/>
<evidence type="ECO:0000256" key="7">
    <source>
        <dbReference type="RuleBase" id="RU003355"/>
    </source>
</evidence>
<dbReference type="GO" id="GO:0004252">
    <property type="term" value="F:serine-type endopeptidase activity"/>
    <property type="evidence" value="ECO:0007669"/>
    <property type="project" value="UniProtKB-UniRule"/>
</dbReference>
<dbReference type="SUPFAM" id="SSF52743">
    <property type="entry name" value="Subtilisin-like"/>
    <property type="match status" value="1"/>
</dbReference>
<organism evidence="9 10">
    <name type="scientific">Komarekiella delphini-convector SJRDD-AB1</name>
    <dbReference type="NCBI Taxonomy" id="2593771"/>
    <lineage>
        <taxon>Bacteria</taxon>
        <taxon>Bacillati</taxon>
        <taxon>Cyanobacteriota</taxon>
        <taxon>Cyanophyceae</taxon>
        <taxon>Nostocales</taxon>
        <taxon>Nostocaceae</taxon>
        <taxon>Komarekiella</taxon>
        <taxon>Komarekiella delphini-convector</taxon>
    </lineage>
</organism>
<dbReference type="PROSITE" id="PS00138">
    <property type="entry name" value="SUBTILASE_SER"/>
    <property type="match status" value="1"/>
</dbReference>
<keyword evidence="3 6" id="KW-0378">Hydrolase</keyword>
<dbReference type="CDD" id="cd07473">
    <property type="entry name" value="Peptidases_S8_Subtilisin_like"/>
    <property type="match status" value="1"/>
</dbReference>
<evidence type="ECO:0000256" key="2">
    <source>
        <dbReference type="ARBA" id="ARBA00022670"/>
    </source>
</evidence>
<dbReference type="InterPro" id="IPR023828">
    <property type="entry name" value="Peptidase_S8_Ser-AS"/>
</dbReference>
<dbReference type="InterPro" id="IPR022398">
    <property type="entry name" value="Peptidase_S8_His-AS"/>
</dbReference>